<protein>
    <submittedName>
        <fullName evidence="3">KH domain-containing protein At4g18375-like</fullName>
    </submittedName>
</protein>
<reference evidence="3" key="1">
    <citation type="submission" date="2018-02" db="EMBL/GenBank/DDBJ databases">
        <title>Rhizophora mucronata_Transcriptome.</title>
        <authorList>
            <person name="Meera S.P."/>
            <person name="Sreeshan A."/>
            <person name="Augustine A."/>
        </authorList>
    </citation>
    <scope>NUCLEOTIDE SEQUENCE</scope>
    <source>
        <tissue evidence="3">Leaf</tissue>
    </source>
</reference>
<proteinExistence type="predicted"/>
<dbReference type="SUPFAM" id="SSF54791">
    <property type="entry name" value="Eukaryotic type KH-domain (KH-domain type I)"/>
    <property type="match status" value="1"/>
</dbReference>
<dbReference type="PROSITE" id="PS50084">
    <property type="entry name" value="KH_TYPE_1"/>
    <property type="match status" value="1"/>
</dbReference>
<keyword evidence="1" id="KW-0694">RNA-binding</keyword>
<dbReference type="Pfam" id="PF00013">
    <property type="entry name" value="KH_1"/>
    <property type="match status" value="1"/>
</dbReference>
<sequence>MEPDCDAQDALLKVHARIVEEDHFGGMVPDDDNENNVVTARLLFLDNMVGCLLGKCGDVIQRLQIETGVSICVLPADHLPTCGMSTDELVHVI</sequence>
<dbReference type="EMBL" id="GGEC01019743">
    <property type="protein sequence ID" value="MBX00227.1"/>
    <property type="molecule type" value="Transcribed_RNA"/>
</dbReference>
<dbReference type="InterPro" id="IPR036612">
    <property type="entry name" value="KH_dom_type_1_sf"/>
</dbReference>
<evidence type="ECO:0000256" key="1">
    <source>
        <dbReference type="PROSITE-ProRule" id="PRU00117"/>
    </source>
</evidence>
<evidence type="ECO:0000259" key="2">
    <source>
        <dbReference type="Pfam" id="PF00013"/>
    </source>
</evidence>
<evidence type="ECO:0000313" key="3">
    <source>
        <dbReference type="EMBL" id="MBX00227.1"/>
    </source>
</evidence>
<feature type="domain" description="K Homology" evidence="2">
    <location>
        <begin position="41"/>
        <end position="92"/>
    </location>
</feature>
<organism evidence="3">
    <name type="scientific">Rhizophora mucronata</name>
    <name type="common">Asiatic mangrove</name>
    <dbReference type="NCBI Taxonomy" id="61149"/>
    <lineage>
        <taxon>Eukaryota</taxon>
        <taxon>Viridiplantae</taxon>
        <taxon>Streptophyta</taxon>
        <taxon>Embryophyta</taxon>
        <taxon>Tracheophyta</taxon>
        <taxon>Spermatophyta</taxon>
        <taxon>Magnoliopsida</taxon>
        <taxon>eudicotyledons</taxon>
        <taxon>Gunneridae</taxon>
        <taxon>Pentapetalae</taxon>
        <taxon>rosids</taxon>
        <taxon>fabids</taxon>
        <taxon>Malpighiales</taxon>
        <taxon>Rhizophoraceae</taxon>
        <taxon>Rhizophora</taxon>
    </lineage>
</organism>
<dbReference type="Gene3D" id="3.30.310.210">
    <property type="match status" value="1"/>
</dbReference>
<accession>A0A2P2K3C6</accession>
<dbReference type="AlphaFoldDB" id="A0A2P2K3C6"/>
<dbReference type="InterPro" id="IPR004088">
    <property type="entry name" value="KH_dom_type_1"/>
</dbReference>
<name>A0A2P2K3C6_RHIMU</name>
<dbReference type="GO" id="GO:0003723">
    <property type="term" value="F:RNA binding"/>
    <property type="evidence" value="ECO:0007669"/>
    <property type="project" value="UniProtKB-UniRule"/>
</dbReference>